<dbReference type="Proteomes" id="UP000807504">
    <property type="component" value="Unassembled WGS sequence"/>
</dbReference>
<reference evidence="1" key="2">
    <citation type="submission" date="2020-06" db="EMBL/GenBank/DDBJ databases">
        <authorList>
            <person name="Sheffer M."/>
        </authorList>
    </citation>
    <scope>NUCLEOTIDE SEQUENCE</scope>
</reference>
<dbReference type="EMBL" id="JABXBU010000003">
    <property type="protein sequence ID" value="KAF8792880.1"/>
    <property type="molecule type" value="Genomic_DNA"/>
</dbReference>
<evidence type="ECO:0000313" key="1">
    <source>
        <dbReference type="EMBL" id="KAF8792880.1"/>
    </source>
</evidence>
<evidence type="ECO:0000313" key="2">
    <source>
        <dbReference type="Proteomes" id="UP000807504"/>
    </source>
</evidence>
<accession>A0A8T0FTP3</accession>
<name>A0A8T0FTP3_ARGBR</name>
<gene>
    <name evidence="1" type="ORF">HNY73_004424</name>
</gene>
<protein>
    <submittedName>
        <fullName evidence="1">Uncharacterized protein</fullName>
    </submittedName>
</protein>
<reference evidence="1" key="1">
    <citation type="journal article" date="2020" name="bioRxiv">
        <title>Chromosome-level reference genome of the European wasp spider Argiope bruennichi: a resource for studies on range expansion and evolutionary adaptation.</title>
        <authorList>
            <person name="Sheffer M.M."/>
            <person name="Hoppe A."/>
            <person name="Krehenwinkel H."/>
            <person name="Uhl G."/>
            <person name="Kuss A.W."/>
            <person name="Jensen L."/>
            <person name="Jensen C."/>
            <person name="Gillespie R.G."/>
            <person name="Hoff K.J."/>
            <person name="Prost S."/>
        </authorList>
    </citation>
    <scope>NUCLEOTIDE SEQUENCE</scope>
</reference>
<dbReference type="AlphaFoldDB" id="A0A8T0FTP3"/>
<proteinExistence type="predicted"/>
<sequence length="149" mass="16786">MLQVKNPNRVKIYIVHESGRNRIQSLGLNAFSDAFLKLVQVVLAAGALYHSPVPVLLSGLERLLLVMRIDGLMIYAILVTSDINLVDNVTEVIAPVHASDTSRSWSMINPKQRISSWSSGSYKHKCFMTQCRQKYVTWRVMSPKKTIKG</sequence>
<organism evidence="1 2">
    <name type="scientific">Argiope bruennichi</name>
    <name type="common">Wasp spider</name>
    <name type="synonym">Aranea bruennichi</name>
    <dbReference type="NCBI Taxonomy" id="94029"/>
    <lineage>
        <taxon>Eukaryota</taxon>
        <taxon>Metazoa</taxon>
        <taxon>Ecdysozoa</taxon>
        <taxon>Arthropoda</taxon>
        <taxon>Chelicerata</taxon>
        <taxon>Arachnida</taxon>
        <taxon>Araneae</taxon>
        <taxon>Araneomorphae</taxon>
        <taxon>Entelegynae</taxon>
        <taxon>Araneoidea</taxon>
        <taxon>Araneidae</taxon>
        <taxon>Argiope</taxon>
    </lineage>
</organism>
<comment type="caution">
    <text evidence="1">The sequence shown here is derived from an EMBL/GenBank/DDBJ whole genome shotgun (WGS) entry which is preliminary data.</text>
</comment>
<keyword evidence="2" id="KW-1185">Reference proteome</keyword>